<organism evidence="2">
    <name type="scientific">marine metagenome</name>
    <dbReference type="NCBI Taxonomy" id="408172"/>
    <lineage>
        <taxon>unclassified sequences</taxon>
        <taxon>metagenomes</taxon>
        <taxon>ecological metagenomes</taxon>
    </lineage>
</organism>
<dbReference type="EMBL" id="UINC01019224">
    <property type="protein sequence ID" value="SVA81302.1"/>
    <property type="molecule type" value="Genomic_DNA"/>
</dbReference>
<name>A0A381YXF5_9ZZZZ</name>
<sequence>MNPYSQKAYDEGIQKRIEEEPPVPKIPRGPWIMDGLPTPSDDFPRSIKPHIAMITFKIDIRAMNIDETLDIQVMGNKALEKYGMAQKGQFVIKGISEADCIQKIKNLLEKF</sequence>
<feature type="region of interest" description="Disordered" evidence="1">
    <location>
        <begin position="1"/>
        <end position="39"/>
    </location>
</feature>
<proteinExistence type="predicted"/>
<gene>
    <name evidence="2" type="ORF">METZ01_LOCUS134156</name>
</gene>
<protein>
    <submittedName>
        <fullName evidence="2">Uncharacterized protein</fullName>
    </submittedName>
</protein>
<dbReference type="AlphaFoldDB" id="A0A381YXF5"/>
<reference evidence="2" key="1">
    <citation type="submission" date="2018-05" db="EMBL/GenBank/DDBJ databases">
        <authorList>
            <person name="Lanie J.A."/>
            <person name="Ng W.-L."/>
            <person name="Kazmierczak K.M."/>
            <person name="Andrzejewski T.M."/>
            <person name="Davidsen T.M."/>
            <person name="Wayne K.J."/>
            <person name="Tettelin H."/>
            <person name="Glass J.I."/>
            <person name="Rusch D."/>
            <person name="Podicherti R."/>
            <person name="Tsui H.-C.T."/>
            <person name="Winkler M.E."/>
        </authorList>
    </citation>
    <scope>NUCLEOTIDE SEQUENCE</scope>
</reference>
<accession>A0A381YXF5</accession>
<evidence type="ECO:0000313" key="2">
    <source>
        <dbReference type="EMBL" id="SVA81302.1"/>
    </source>
</evidence>
<evidence type="ECO:0000256" key="1">
    <source>
        <dbReference type="SAM" id="MobiDB-lite"/>
    </source>
</evidence>
<feature type="compositionally biased region" description="Basic and acidic residues" evidence="1">
    <location>
        <begin position="8"/>
        <end position="19"/>
    </location>
</feature>